<sequence>MLNATDRSCVLKTVNADPCWNRYALGTHHCEMGSMIRIALFLLLCASVLWSMPAKASSDIGCSASRKLSFAVYSGCDDTAMIGPRNDSRTNLILLMADLPGTARTRGPAKPSIFLDAASLAPPSEQQDSLFSDGEGSRCRSNAAGTADFEAALRTNTKVPEPERVALIAARRGFQPDCAQGGTLGAMAGIKSEGGKSFAAYLEGAAAFYGADFGAATARFTALETARDPWLRETARYMLGRVAVNRAQVDYYDEYGSPKETMKISPALLNDAETALRSYVKAYPKGAYFFSARGLLRRVYWLGQDRAKLEAEYAALLALPDSQRGIDAVSLAQEIDAKLLSSATADTLHDPTLLAVFDLMHMRSKSYDGEPCCVAISRATLEAQRAKFTGKPALFAYLLAVHAHFVAPQPGKVVRLIPDASKQADFSYLEFSRQMLRGIALDASGDRNPRGFWINLLAGAKRPAQRPLAELALAMHEERDHALARVFAPDSPIRTPEIRETLLVYVADAKLLRQQAQVASAPDHERDVALFTLLYKEATRGSHRDFVRDVLLIHAGAPSDATYYDSFTSEHLATALFIKGTKLGDYGCPPPLETQRRLAESADDAKALICVGEFVRANGFDGSFLDSQPSADELGGSPSLYAGAPYSRLVTYQAVMASPKASPDDKAYALFRAVNCYAPGGSNACGGKGVDPVTRKAWFQRLKHDYPKSRWAQELHYYW</sequence>
<proteinExistence type="predicted"/>
<evidence type="ECO:0008006" key="3">
    <source>
        <dbReference type="Google" id="ProtNLM"/>
    </source>
</evidence>
<dbReference type="EMBL" id="QAYE01000023">
    <property type="protein sequence ID" value="PTW43406.1"/>
    <property type="molecule type" value="Genomic_DNA"/>
</dbReference>
<dbReference type="AlphaFoldDB" id="A0A2T5TVX3"/>
<reference evidence="1 2" key="1">
    <citation type="submission" date="2018-04" db="EMBL/GenBank/DDBJ databases">
        <title>Genomic Encyclopedia of Type Strains, Phase III (KMG-III): the genomes of soil and plant-associated and newly described type strains.</title>
        <authorList>
            <person name="Whitman W."/>
        </authorList>
    </citation>
    <scope>NUCLEOTIDE SEQUENCE [LARGE SCALE GENOMIC DNA]</scope>
    <source>
        <strain evidence="1 2">MA-olki</strain>
    </source>
</reference>
<gene>
    <name evidence="1" type="ORF">C8J25_1237</name>
</gene>
<organism evidence="1 2">
    <name type="scientific">Sphingomonas faeni</name>
    <dbReference type="NCBI Taxonomy" id="185950"/>
    <lineage>
        <taxon>Bacteria</taxon>
        <taxon>Pseudomonadati</taxon>
        <taxon>Pseudomonadota</taxon>
        <taxon>Alphaproteobacteria</taxon>
        <taxon>Sphingomonadales</taxon>
        <taxon>Sphingomonadaceae</taxon>
        <taxon>Sphingomonas</taxon>
    </lineage>
</organism>
<comment type="caution">
    <text evidence="1">The sequence shown here is derived from an EMBL/GenBank/DDBJ whole genome shotgun (WGS) entry which is preliminary data.</text>
</comment>
<evidence type="ECO:0000313" key="1">
    <source>
        <dbReference type="EMBL" id="PTW43406.1"/>
    </source>
</evidence>
<name>A0A2T5TVX3_9SPHN</name>
<evidence type="ECO:0000313" key="2">
    <source>
        <dbReference type="Proteomes" id="UP000244013"/>
    </source>
</evidence>
<accession>A0A2T5TVX3</accession>
<dbReference type="Proteomes" id="UP000244013">
    <property type="component" value="Unassembled WGS sequence"/>
</dbReference>
<protein>
    <recommendedName>
        <fullName evidence="3">Outer membrane assembly lipoprotein YfiO</fullName>
    </recommendedName>
</protein>